<accession>A0A1Y1V590</accession>
<reference evidence="2 5" key="2">
    <citation type="submission" date="2016-08" db="EMBL/GenBank/DDBJ databases">
        <title>Pervasive Adenine N6-methylation of Active Genes in Fungi.</title>
        <authorList>
            <consortium name="DOE Joint Genome Institute"/>
            <person name="Mondo S.J."/>
            <person name="Dannebaum R.O."/>
            <person name="Kuo R.C."/>
            <person name="Labutti K."/>
            <person name="Haridas S."/>
            <person name="Kuo A."/>
            <person name="Salamov A."/>
            <person name="Ahrendt S.R."/>
            <person name="Lipzen A."/>
            <person name="Sullivan W."/>
            <person name="Andreopoulos W.B."/>
            <person name="Clum A."/>
            <person name="Lindquist E."/>
            <person name="Daum C."/>
            <person name="Ramamoorthy G.K."/>
            <person name="Gryganskyi A."/>
            <person name="Culley D."/>
            <person name="Magnuson J.K."/>
            <person name="James T.Y."/>
            <person name="O'Malley M.A."/>
            <person name="Stajich J.E."/>
            <person name="Spatafora J.W."/>
            <person name="Visel A."/>
            <person name="Grigoriev I.V."/>
        </authorList>
    </citation>
    <scope>NUCLEOTIDE SEQUENCE [LARGE SCALE GENOMIC DNA]</scope>
    <source>
        <strain evidence="2">Finn</strain>
        <strain evidence="5">finn</strain>
    </source>
</reference>
<gene>
    <name evidence="4" type="ORF">BCR36DRAFT_579390</name>
    <name evidence="3" type="ORF">BCR36DRAFT_584311</name>
    <name evidence="2" type="ORF">BCR36DRAFT_584696</name>
    <name evidence="1" type="ORF">BCR36DRAFT_587894</name>
</gene>
<organism evidence="2 5">
    <name type="scientific">Piromyces finnis</name>
    <dbReference type="NCBI Taxonomy" id="1754191"/>
    <lineage>
        <taxon>Eukaryota</taxon>
        <taxon>Fungi</taxon>
        <taxon>Fungi incertae sedis</taxon>
        <taxon>Chytridiomycota</taxon>
        <taxon>Chytridiomycota incertae sedis</taxon>
        <taxon>Neocallimastigomycetes</taxon>
        <taxon>Neocallimastigales</taxon>
        <taxon>Neocallimastigaceae</taxon>
        <taxon>Piromyces</taxon>
    </lineage>
</organism>
<evidence type="ECO:0000313" key="3">
    <source>
        <dbReference type="EMBL" id="ORX48392.1"/>
    </source>
</evidence>
<dbReference type="Proteomes" id="UP000193719">
    <property type="component" value="Unassembled WGS sequence"/>
</dbReference>
<evidence type="ECO:0000313" key="2">
    <source>
        <dbReference type="EMBL" id="ORX47601.1"/>
    </source>
</evidence>
<sequence>MLLRLNIILKYCYNDLIQRVVYWIKLYNTDLSEIIIKKLIDIFTRIVSMFIA</sequence>
<name>A0A1Y1V590_9FUNG</name>
<dbReference type="EMBL" id="MCFH01000027">
    <property type="protein sequence ID" value="ORX48392.1"/>
    <property type="molecule type" value="Genomic_DNA"/>
</dbReference>
<reference evidence="2 5" key="1">
    <citation type="submission" date="2016-08" db="EMBL/GenBank/DDBJ databases">
        <title>Genomes of anaerobic fungi encode conserved fungal cellulosomes for biomass hydrolysis.</title>
        <authorList>
            <consortium name="DOE Joint Genome Institute"/>
            <person name="Haitjema C.H."/>
            <person name="Gilmore S.P."/>
            <person name="Henske J.K."/>
            <person name="Solomon K.V."/>
            <person name="De Groot R."/>
            <person name="Kuo A."/>
            <person name="Mondo S.J."/>
            <person name="Salamov A.A."/>
            <person name="Labutti K."/>
            <person name="Zhao Z."/>
            <person name="Chiniquy J."/>
            <person name="Barry K."/>
            <person name="Brewer H.M."/>
            <person name="Purvine S.O."/>
            <person name="Wright A.T."/>
            <person name="Boxma B."/>
            <person name="Van Alen T."/>
            <person name="Hackstein J.H."/>
            <person name="Baker S.E."/>
            <person name="Grigoriev I.V."/>
            <person name="O'Malley M.A."/>
        </authorList>
    </citation>
    <scope>NUCLEOTIDE SEQUENCE [LARGE SCALE GENOMIC DNA]</scope>
    <source>
        <strain evidence="2">Finn</strain>
        <strain evidence="5">finn</strain>
    </source>
</reference>
<comment type="caution">
    <text evidence="2">The sequence shown here is derived from an EMBL/GenBank/DDBJ whole genome shotgun (WGS) entry which is preliminary data.</text>
</comment>
<dbReference type="EMBL" id="MCFH01000030">
    <property type="protein sequence ID" value="ORX47601.1"/>
    <property type="molecule type" value="Genomic_DNA"/>
</dbReference>
<dbReference type="AlphaFoldDB" id="A0A1Y1V590"/>
<evidence type="ECO:0000313" key="4">
    <source>
        <dbReference type="EMBL" id="ORX59938.1"/>
    </source>
</evidence>
<proteinExistence type="predicted"/>
<protein>
    <submittedName>
        <fullName evidence="2">Uncharacterized protein</fullName>
    </submittedName>
</protein>
<evidence type="ECO:0000313" key="5">
    <source>
        <dbReference type="Proteomes" id="UP000193719"/>
    </source>
</evidence>
<keyword evidence="5" id="KW-1185">Reference proteome</keyword>
<evidence type="ECO:0000313" key="1">
    <source>
        <dbReference type="EMBL" id="ORX41614.1"/>
    </source>
</evidence>
<dbReference type="EMBL" id="MCFH01000002">
    <property type="protein sequence ID" value="ORX59938.1"/>
    <property type="molecule type" value="Genomic_DNA"/>
</dbReference>
<dbReference type="EMBL" id="MCFH01000082">
    <property type="protein sequence ID" value="ORX41614.1"/>
    <property type="molecule type" value="Genomic_DNA"/>
</dbReference>